<comment type="similarity">
    <text evidence="4 9 10">Belongs to the triosephosphate isomerase family.</text>
</comment>
<dbReference type="GO" id="GO:0046166">
    <property type="term" value="P:glyceraldehyde-3-phosphate biosynthetic process"/>
    <property type="evidence" value="ECO:0007669"/>
    <property type="project" value="TreeGrafter"/>
</dbReference>
<keyword evidence="6 9" id="KW-0963">Cytoplasm</keyword>
<dbReference type="EMBL" id="JFKA01000005">
    <property type="protein sequence ID" value="OSQ37924.1"/>
    <property type="molecule type" value="Genomic_DNA"/>
</dbReference>
<feature type="binding site" evidence="9">
    <location>
        <position position="214"/>
    </location>
    <ligand>
        <name>substrate</name>
    </ligand>
</feature>
<dbReference type="SUPFAM" id="SSF51351">
    <property type="entry name" value="Triosephosphate isomerase (TIM)"/>
    <property type="match status" value="1"/>
</dbReference>
<dbReference type="EC" id="5.3.1.1" evidence="9 10"/>
<comment type="subunit">
    <text evidence="9 10">Homodimer.</text>
</comment>
<gene>
    <name evidence="9" type="primary">tpiA</name>
    <name evidence="11" type="ORF">TMES_13150</name>
</gene>
<reference evidence="11 12" key="1">
    <citation type="submission" date="2014-03" db="EMBL/GenBank/DDBJ databases">
        <title>The draft genome sequence of Thalassospira mesophila JCM 18969.</title>
        <authorList>
            <person name="Lai Q."/>
            <person name="Shao Z."/>
        </authorList>
    </citation>
    <scope>NUCLEOTIDE SEQUENCE [LARGE SCALE GENOMIC DNA]</scope>
    <source>
        <strain evidence="11 12">JCM 18969</strain>
    </source>
</reference>
<dbReference type="RefSeq" id="WP_085583257.1">
    <property type="nucleotide sequence ID" value="NZ_JFKA01000005.1"/>
</dbReference>
<dbReference type="Proteomes" id="UP000193391">
    <property type="component" value="Unassembled WGS sequence"/>
</dbReference>
<evidence type="ECO:0000256" key="2">
    <source>
        <dbReference type="ARBA" id="ARBA00004680"/>
    </source>
</evidence>
<evidence type="ECO:0000256" key="5">
    <source>
        <dbReference type="ARBA" id="ARBA00022432"/>
    </source>
</evidence>
<dbReference type="NCBIfam" id="TIGR00419">
    <property type="entry name" value="tim"/>
    <property type="match status" value="1"/>
</dbReference>
<feature type="binding site" evidence="9">
    <location>
        <begin position="11"/>
        <end position="13"/>
    </location>
    <ligand>
        <name>substrate</name>
    </ligand>
</feature>
<keyword evidence="12" id="KW-1185">Reference proteome</keyword>
<dbReference type="UniPathway" id="UPA01066"/>
<feature type="active site" description="Proton acceptor" evidence="9">
    <location>
        <position position="170"/>
    </location>
</feature>
<evidence type="ECO:0000256" key="6">
    <source>
        <dbReference type="ARBA" id="ARBA00022490"/>
    </source>
</evidence>
<accession>A0A1Y2L1I5</accession>
<keyword evidence="7 9" id="KW-0324">Glycolysis</keyword>
<dbReference type="GO" id="GO:0019563">
    <property type="term" value="P:glycerol catabolic process"/>
    <property type="evidence" value="ECO:0007669"/>
    <property type="project" value="TreeGrafter"/>
</dbReference>
<comment type="caution">
    <text evidence="11">The sequence shown here is derived from an EMBL/GenBank/DDBJ whole genome shotgun (WGS) entry which is preliminary data.</text>
</comment>
<dbReference type="AlphaFoldDB" id="A0A1Y2L1I5"/>
<dbReference type="InterPro" id="IPR035990">
    <property type="entry name" value="TIM_sf"/>
</dbReference>
<comment type="pathway">
    <text evidence="2 9 10">Carbohydrate degradation; glycolysis; D-glyceraldehyde 3-phosphate from glycerone phosphate: step 1/1.</text>
</comment>
<dbReference type="InterPro" id="IPR000652">
    <property type="entry name" value="Triosephosphate_isomerase"/>
</dbReference>
<name>A0A1Y2L1I5_9PROT</name>
<dbReference type="InterPro" id="IPR013785">
    <property type="entry name" value="Aldolase_TIM"/>
</dbReference>
<dbReference type="GO" id="GO:0004807">
    <property type="term" value="F:triose-phosphate isomerase activity"/>
    <property type="evidence" value="ECO:0007669"/>
    <property type="project" value="UniProtKB-UniRule"/>
</dbReference>
<dbReference type="FunFam" id="3.20.20.70:FF:000016">
    <property type="entry name" value="Triosephosphate isomerase"/>
    <property type="match status" value="1"/>
</dbReference>
<comment type="subcellular location">
    <subcellularLocation>
        <location evidence="9 10">Cytoplasm</location>
    </subcellularLocation>
</comment>
<dbReference type="CDD" id="cd00311">
    <property type="entry name" value="TIM"/>
    <property type="match status" value="1"/>
</dbReference>
<dbReference type="PROSITE" id="PS51440">
    <property type="entry name" value="TIM_2"/>
    <property type="match status" value="1"/>
</dbReference>
<comment type="catalytic activity">
    <reaction evidence="1">
        <text>L-erythrulose 1-phosphate = D-erythrulose 4-phosphate</text>
        <dbReference type="Rhea" id="RHEA:49588"/>
        <dbReference type="ChEBI" id="CHEBI:58002"/>
        <dbReference type="ChEBI" id="CHEBI:90796"/>
        <dbReference type="EC" id="5.3.1.33"/>
    </reaction>
</comment>
<evidence type="ECO:0000256" key="9">
    <source>
        <dbReference type="HAMAP-Rule" id="MF_00147"/>
    </source>
</evidence>
<proteinExistence type="inferred from homology"/>
<comment type="function">
    <text evidence="9">Involved in the gluconeogenesis. Catalyzes stereospecifically the conversion of dihydroxyacetone phosphate (DHAP) to D-glyceraldehyde-3-phosphate (G3P).</text>
</comment>
<comment type="pathway">
    <text evidence="9 10">Carbohydrate biosynthesis; gluconeogenesis.</text>
</comment>
<dbReference type="InterPro" id="IPR022896">
    <property type="entry name" value="TrioseP_Isoase_bac/euk"/>
</dbReference>
<dbReference type="Pfam" id="PF00121">
    <property type="entry name" value="TIM"/>
    <property type="match status" value="1"/>
</dbReference>
<dbReference type="PANTHER" id="PTHR21139">
    <property type="entry name" value="TRIOSEPHOSPHATE ISOMERASE"/>
    <property type="match status" value="1"/>
</dbReference>
<dbReference type="HAMAP" id="MF_00147_B">
    <property type="entry name" value="TIM_B"/>
    <property type="match status" value="1"/>
</dbReference>
<dbReference type="GO" id="GO:0005829">
    <property type="term" value="C:cytosol"/>
    <property type="evidence" value="ECO:0007669"/>
    <property type="project" value="TreeGrafter"/>
</dbReference>
<feature type="binding site" evidence="9">
    <location>
        <begin position="235"/>
        <end position="236"/>
    </location>
    <ligand>
        <name>substrate</name>
    </ligand>
</feature>
<comment type="catalytic activity">
    <reaction evidence="9 10">
        <text>D-glyceraldehyde 3-phosphate = dihydroxyacetone phosphate</text>
        <dbReference type="Rhea" id="RHEA:18585"/>
        <dbReference type="ChEBI" id="CHEBI:57642"/>
        <dbReference type="ChEBI" id="CHEBI:59776"/>
        <dbReference type="EC" id="5.3.1.1"/>
    </reaction>
</comment>
<evidence type="ECO:0000256" key="7">
    <source>
        <dbReference type="ARBA" id="ARBA00023152"/>
    </source>
</evidence>
<evidence type="ECO:0000313" key="11">
    <source>
        <dbReference type="EMBL" id="OSQ37924.1"/>
    </source>
</evidence>
<feature type="binding site" evidence="9">
    <location>
        <position position="176"/>
    </location>
    <ligand>
        <name>substrate</name>
    </ligand>
</feature>
<feature type="active site" description="Electrophile" evidence="9">
    <location>
        <position position="100"/>
    </location>
</feature>
<dbReference type="PROSITE" id="PS00171">
    <property type="entry name" value="TIM_1"/>
    <property type="match status" value="1"/>
</dbReference>
<dbReference type="PANTHER" id="PTHR21139:SF42">
    <property type="entry name" value="TRIOSEPHOSPHATE ISOMERASE"/>
    <property type="match status" value="1"/>
</dbReference>
<keyword evidence="8 9" id="KW-0413">Isomerase</keyword>
<dbReference type="UniPathway" id="UPA00138"/>
<protein>
    <recommendedName>
        <fullName evidence="9 10">Triosephosphate isomerase</fullName>
        <shortName evidence="9">TIM</shortName>
        <shortName evidence="9">TPI</shortName>
        <ecNumber evidence="9 10">5.3.1.1</ecNumber>
    </recommendedName>
    <alternativeName>
        <fullName evidence="9">Triose-phosphate isomerase</fullName>
    </alternativeName>
</protein>
<evidence type="ECO:0000256" key="8">
    <source>
        <dbReference type="ARBA" id="ARBA00023235"/>
    </source>
</evidence>
<evidence type="ECO:0000256" key="10">
    <source>
        <dbReference type="RuleBase" id="RU363013"/>
    </source>
</evidence>
<organism evidence="11 12">
    <name type="scientific">Thalassospira mesophila</name>
    <dbReference type="NCBI Taxonomy" id="1293891"/>
    <lineage>
        <taxon>Bacteria</taxon>
        <taxon>Pseudomonadati</taxon>
        <taxon>Pseudomonadota</taxon>
        <taxon>Alphaproteobacteria</taxon>
        <taxon>Rhodospirillales</taxon>
        <taxon>Thalassospiraceae</taxon>
        <taxon>Thalassospira</taxon>
    </lineage>
</organism>
<dbReference type="GO" id="GO:0006096">
    <property type="term" value="P:glycolytic process"/>
    <property type="evidence" value="ECO:0007669"/>
    <property type="project" value="UniProtKB-UniRule"/>
</dbReference>
<dbReference type="InterPro" id="IPR020861">
    <property type="entry name" value="Triosephosphate_isomerase_AS"/>
</dbReference>
<sequence>MSGRRPLIAGNWKMNCLRADGLALASGLAAKLSAAPDKPACDILLCPPATLLADVVGVLGHCDIHAGGQDCHFDQNGAHTGDIAASMLADIGASHVIVGHSERRADHGESSTVIRQKAIAAHDAGLIAVVCVGETEQERDLGAAISVVCGQMDVSLPEGATAENTVIAYEPVWAIGTGRTAAVEDVAEMHAAIRRKLKERFGDADGFRILYGGSVKPANAVELLGVDNVDGALVGGASLKVEDFWGIIDSCD</sequence>
<evidence type="ECO:0000256" key="3">
    <source>
        <dbReference type="ARBA" id="ARBA00004939"/>
    </source>
</evidence>
<evidence type="ECO:0000256" key="4">
    <source>
        <dbReference type="ARBA" id="ARBA00007422"/>
    </source>
</evidence>
<evidence type="ECO:0000313" key="12">
    <source>
        <dbReference type="Proteomes" id="UP000193391"/>
    </source>
</evidence>
<dbReference type="UniPathway" id="UPA00109">
    <property type="reaction ID" value="UER00189"/>
</dbReference>
<dbReference type="STRING" id="1293891.TMES_13150"/>
<comment type="pathway">
    <text evidence="3">Carbohydrate metabolism; erythritol degradation.</text>
</comment>
<dbReference type="Gene3D" id="3.20.20.70">
    <property type="entry name" value="Aldolase class I"/>
    <property type="match status" value="1"/>
</dbReference>
<dbReference type="GO" id="GO:0006094">
    <property type="term" value="P:gluconeogenesis"/>
    <property type="evidence" value="ECO:0007669"/>
    <property type="project" value="UniProtKB-UniRule"/>
</dbReference>
<dbReference type="OrthoDB" id="9809429at2"/>
<evidence type="ECO:0000256" key="1">
    <source>
        <dbReference type="ARBA" id="ARBA00000148"/>
    </source>
</evidence>
<keyword evidence="5 9" id="KW-0312">Gluconeogenesis</keyword>